<gene>
    <name evidence="6 7" type="primary">ppa</name>
    <name evidence="7" type="ORF">LHA_2969</name>
</gene>
<dbReference type="PANTHER" id="PTHR10286">
    <property type="entry name" value="INORGANIC PYROPHOSPHATASE"/>
    <property type="match status" value="1"/>
</dbReference>
<evidence type="ECO:0000256" key="1">
    <source>
        <dbReference type="ARBA" id="ARBA00001946"/>
    </source>
</evidence>
<feature type="binding site" evidence="6">
    <location>
        <position position="30"/>
    </location>
    <ligand>
        <name>substrate</name>
    </ligand>
</feature>
<dbReference type="Proteomes" id="UP000032803">
    <property type="component" value="Chromosome I"/>
</dbReference>
<dbReference type="RefSeq" id="WP_045107054.1">
    <property type="nucleotide sequence ID" value="NZ_LN681225.1"/>
</dbReference>
<dbReference type="EC" id="3.6.1.1" evidence="6"/>
<organism evidence="7 8">
    <name type="scientific">Legionella hackeliae</name>
    <dbReference type="NCBI Taxonomy" id="449"/>
    <lineage>
        <taxon>Bacteria</taxon>
        <taxon>Pseudomonadati</taxon>
        <taxon>Pseudomonadota</taxon>
        <taxon>Gammaproteobacteria</taxon>
        <taxon>Legionellales</taxon>
        <taxon>Legionellaceae</taxon>
        <taxon>Legionella</taxon>
    </lineage>
</organism>
<keyword evidence="3 6" id="KW-0479">Metal-binding</keyword>
<comment type="function">
    <text evidence="6">Catalyzes the hydrolysis of inorganic pyrophosphate (PPi) forming two phosphate ions.</text>
</comment>
<feature type="binding site" evidence="6">
    <location>
        <position position="66"/>
    </location>
    <ligand>
        <name>Mg(2+)</name>
        <dbReference type="ChEBI" id="CHEBI:18420"/>
        <label>1</label>
    </ligand>
</feature>
<dbReference type="PATRIC" id="fig|449.7.peg.1505"/>
<feature type="binding site" evidence="6">
    <location>
        <position position="142"/>
    </location>
    <ligand>
        <name>substrate</name>
    </ligand>
</feature>
<dbReference type="InterPro" id="IPR036649">
    <property type="entry name" value="Pyrophosphatase_sf"/>
</dbReference>
<dbReference type="GO" id="GO:0004427">
    <property type="term" value="F:inorganic diphosphate phosphatase activity"/>
    <property type="evidence" value="ECO:0007669"/>
    <property type="project" value="UniProtKB-UniRule"/>
</dbReference>
<dbReference type="GO" id="GO:0000287">
    <property type="term" value="F:magnesium ion binding"/>
    <property type="evidence" value="ECO:0007669"/>
    <property type="project" value="UniProtKB-UniRule"/>
</dbReference>
<dbReference type="NCBIfam" id="NF002317">
    <property type="entry name" value="PRK01250.1"/>
    <property type="match status" value="1"/>
</dbReference>
<dbReference type="EMBL" id="LN681225">
    <property type="protein sequence ID" value="CEK11961.1"/>
    <property type="molecule type" value="Genomic_DNA"/>
</dbReference>
<dbReference type="AlphaFoldDB" id="A0A0A8UWN6"/>
<keyword evidence="4 6" id="KW-0378">Hydrolase</keyword>
<dbReference type="Gene3D" id="3.90.80.10">
    <property type="entry name" value="Inorganic pyrophosphatase"/>
    <property type="match status" value="1"/>
</dbReference>
<evidence type="ECO:0000256" key="5">
    <source>
        <dbReference type="ARBA" id="ARBA00022842"/>
    </source>
</evidence>
<dbReference type="GO" id="GO:0006796">
    <property type="term" value="P:phosphate-containing compound metabolic process"/>
    <property type="evidence" value="ECO:0007669"/>
    <property type="project" value="InterPro"/>
</dbReference>
<dbReference type="STRING" id="449.LHA_2969"/>
<evidence type="ECO:0000256" key="6">
    <source>
        <dbReference type="HAMAP-Rule" id="MF_00209"/>
    </source>
</evidence>
<dbReference type="FunFam" id="3.90.80.10:FF:000001">
    <property type="entry name" value="Inorganic pyrophosphatase"/>
    <property type="match status" value="1"/>
</dbReference>
<keyword evidence="8" id="KW-1185">Reference proteome</keyword>
<proteinExistence type="inferred from homology"/>
<comment type="cofactor">
    <cofactor evidence="1 6">
        <name>Mg(2+)</name>
        <dbReference type="ChEBI" id="CHEBI:18420"/>
    </cofactor>
</comment>
<evidence type="ECO:0000313" key="7">
    <source>
        <dbReference type="EMBL" id="CEK11961.1"/>
    </source>
</evidence>
<feature type="binding site" evidence="6">
    <location>
        <position position="44"/>
    </location>
    <ligand>
        <name>substrate</name>
    </ligand>
</feature>
<dbReference type="GO" id="GO:0005737">
    <property type="term" value="C:cytoplasm"/>
    <property type="evidence" value="ECO:0007669"/>
    <property type="project" value="UniProtKB-SubCell"/>
</dbReference>
<accession>A0A0A8UWN6</accession>
<reference evidence="8" key="1">
    <citation type="submission" date="2014-09" db="EMBL/GenBank/DDBJ databases">
        <authorList>
            <person name="Gomez-Valero L."/>
        </authorList>
    </citation>
    <scope>NUCLEOTIDE SEQUENCE [LARGE SCALE GENOMIC DNA]</scope>
    <source>
        <strain evidence="8">ATCC35250</strain>
    </source>
</reference>
<dbReference type="Pfam" id="PF00719">
    <property type="entry name" value="Pyrophosphatase"/>
    <property type="match status" value="1"/>
</dbReference>
<evidence type="ECO:0000313" key="8">
    <source>
        <dbReference type="Proteomes" id="UP000032803"/>
    </source>
</evidence>
<protein>
    <recommendedName>
        <fullName evidence="6">Inorganic pyrophosphatase</fullName>
        <ecNumber evidence="6">3.6.1.1</ecNumber>
    </recommendedName>
    <alternativeName>
        <fullName evidence="6">Pyrophosphate phospho-hydrolase</fullName>
        <shortName evidence="6">PPase</shortName>
    </alternativeName>
</protein>
<dbReference type="OrthoDB" id="5187599at2"/>
<comment type="catalytic activity">
    <reaction evidence="6">
        <text>diphosphate + H2O = 2 phosphate + H(+)</text>
        <dbReference type="Rhea" id="RHEA:24576"/>
        <dbReference type="ChEBI" id="CHEBI:15377"/>
        <dbReference type="ChEBI" id="CHEBI:15378"/>
        <dbReference type="ChEBI" id="CHEBI:33019"/>
        <dbReference type="ChEBI" id="CHEBI:43474"/>
        <dbReference type="EC" id="3.6.1.1"/>
    </reaction>
</comment>
<keyword evidence="5 6" id="KW-0460">Magnesium</keyword>
<dbReference type="CDD" id="cd00412">
    <property type="entry name" value="pyrophosphatase"/>
    <property type="match status" value="1"/>
</dbReference>
<comment type="subcellular location">
    <subcellularLocation>
        <location evidence="6">Cytoplasm</location>
    </subcellularLocation>
</comment>
<feature type="binding site" evidence="6">
    <location>
        <position position="71"/>
    </location>
    <ligand>
        <name>Mg(2+)</name>
        <dbReference type="ChEBI" id="CHEBI:18420"/>
        <label>2</label>
    </ligand>
</feature>
<evidence type="ECO:0000256" key="2">
    <source>
        <dbReference type="ARBA" id="ARBA00022490"/>
    </source>
</evidence>
<comment type="similarity">
    <text evidence="6">Belongs to the PPase family.</text>
</comment>
<dbReference type="HOGENOM" id="CLU_073198_1_0_6"/>
<dbReference type="InterPro" id="IPR008162">
    <property type="entry name" value="Pyrophosphatase"/>
</dbReference>
<dbReference type="PROSITE" id="PS00387">
    <property type="entry name" value="PPASE"/>
    <property type="match status" value="1"/>
</dbReference>
<dbReference type="KEGG" id="lha:LHA_2969"/>
<dbReference type="HAMAP" id="MF_00209">
    <property type="entry name" value="Inorganic_PPase"/>
    <property type="match status" value="1"/>
</dbReference>
<evidence type="ECO:0000256" key="3">
    <source>
        <dbReference type="ARBA" id="ARBA00022723"/>
    </source>
</evidence>
<evidence type="ECO:0000256" key="4">
    <source>
        <dbReference type="ARBA" id="ARBA00022801"/>
    </source>
</evidence>
<feature type="binding site" evidence="6">
    <location>
        <position position="71"/>
    </location>
    <ligand>
        <name>Mg(2+)</name>
        <dbReference type="ChEBI" id="CHEBI:18420"/>
        <label>1</label>
    </ligand>
</feature>
<name>A0A0A8UWN6_LEGHA</name>
<sequence>MGLMDIKSGRDIPNEINVIIEIPMHGEPVKYEVNKDTGALFVDRFMTTAMFYPANYGYIPKTLSEDGDPVDVLVVTPVPLISGAVIPCRVVGMLKMTDEAGVDSKLLAVPTNKLTKMYENVKTYSDLPRHLLSSLEHFFQHYKDLEEGKWVKLNGWEGPEAAREEIMASVNRYTEE</sequence>
<comment type="subunit">
    <text evidence="6">Homohexamer.</text>
</comment>
<feature type="binding site" evidence="6">
    <location>
        <position position="103"/>
    </location>
    <ligand>
        <name>Mg(2+)</name>
        <dbReference type="ChEBI" id="CHEBI:18420"/>
        <label>1</label>
    </ligand>
</feature>
<feature type="binding site" evidence="6">
    <location>
        <position position="56"/>
    </location>
    <ligand>
        <name>substrate</name>
    </ligand>
</feature>
<keyword evidence="2 6" id="KW-0963">Cytoplasm</keyword>
<dbReference type="SUPFAM" id="SSF50324">
    <property type="entry name" value="Inorganic pyrophosphatase"/>
    <property type="match status" value="1"/>
</dbReference>